<keyword evidence="2" id="KW-0540">Nuclease</keyword>
<feature type="region of interest" description="Disordered" evidence="7">
    <location>
        <begin position="205"/>
        <end position="224"/>
    </location>
</feature>
<dbReference type="Proteomes" id="UP000886523">
    <property type="component" value="Unassembled WGS sequence"/>
</dbReference>
<accession>A0A9P6B057</accession>
<dbReference type="OrthoDB" id="31113at2759"/>
<evidence type="ECO:0000256" key="7">
    <source>
        <dbReference type="SAM" id="MobiDB-lite"/>
    </source>
</evidence>
<feature type="domain" description="XPG-I" evidence="8">
    <location>
        <begin position="307"/>
        <end position="377"/>
    </location>
</feature>
<evidence type="ECO:0000313" key="10">
    <source>
        <dbReference type="EMBL" id="KAF9514560.1"/>
    </source>
</evidence>
<dbReference type="GO" id="GO:0005634">
    <property type="term" value="C:nucleus"/>
    <property type="evidence" value="ECO:0007669"/>
    <property type="project" value="TreeGrafter"/>
</dbReference>
<feature type="region of interest" description="Disordered" evidence="7">
    <location>
        <begin position="425"/>
        <end position="454"/>
    </location>
</feature>
<dbReference type="Pfam" id="PF00867">
    <property type="entry name" value="XPG_I"/>
    <property type="match status" value="1"/>
</dbReference>
<feature type="compositionally biased region" description="Gly residues" evidence="7">
    <location>
        <begin position="524"/>
        <end position="533"/>
    </location>
</feature>
<dbReference type="EMBL" id="MU128959">
    <property type="protein sequence ID" value="KAF9514560.1"/>
    <property type="molecule type" value="Genomic_DNA"/>
</dbReference>
<dbReference type="GO" id="GO:0006281">
    <property type="term" value="P:DNA repair"/>
    <property type="evidence" value="ECO:0007669"/>
    <property type="project" value="UniProtKB-ARBA"/>
</dbReference>
<feature type="region of interest" description="Disordered" evidence="7">
    <location>
        <begin position="561"/>
        <end position="582"/>
    </location>
</feature>
<dbReference type="PRINTS" id="PR00853">
    <property type="entry name" value="XPGRADSUPER"/>
</dbReference>
<proteinExistence type="predicted"/>
<evidence type="ECO:0000256" key="3">
    <source>
        <dbReference type="ARBA" id="ARBA00022723"/>
    </source>
</evidence>
<dbReference type="InterPro" id="IPR029060">
    <property type="entry name" value="PIN-like_dom_sf"/>
</dbReference>
<dbReference type="InterPro" id="IPR036279">
    <property type="entry name" value="5-3_exonuclease_C_sf"/>
</dbReference>
<protein>
    <recommendedName>
        <fullName evidence="12">PIN domain-like protein</fullName>
    </recommendedName>
</protein>
<keyword evidence="5" id="KW-0378">Hydrolase</keyword>
<evidence type="ECO:0000256" key="5">
    <source>
        <dbReference type="ARBA" id="ARBA00022801"/>
    </source>
</evidence>
<dbReference type="SMART" id="SM00484">
    <property type="entry name" value="XPGI"/>
    <property type="match status" value="1"/>
</dbReference>
<dbReference type="InterPro" id="IPR006085">
    <property type="entry name" value="XPG_DNA_repair_N"/>
</dbReference>
<dbReference type="GO" id="GO:0008409">
    <property type="term" value="F:5'-3' exonuclease activity"/>
    <property type="evidence" value="ECO:0007669"/>
    <property type="project" value="TreeGrafter"/>
</dbReference>
<dbReference type="InterPro" id="IPR006086">
    <property type="entry name" value="XPG-I_dom"/>
</dbReference>
<dbReference type="SUPFAM" id="SSF88723">
    <property type="entry name" value="PIN domain-like"/>
    <property type="match status" value="1"/>
</dbReference>
<reference evidence="10" key="1">
    <citation type="journal article" date="2020" name="Nat. Commun.">
        <title>Large-scale genome sequencing of mycorrhizal fungi provides insights into the early evolution of symbiotic traits.</title>
        <authorList>
            <person name="Miyauchi S."/>
            <person name="Kiss E."/>
            <person name="Kuo A."/>
            <person name="Drula E."/>
            <person name="Kohler A."/>
            <person name="Sanchez-Garcia M."/>
            <person name="Morin E."/>
            <person name="Andreopoulos B."/>
            <person name="Barry K.W."/>
            <person name="Bonito G."/>
            <person name="Buee M."/>
            <person name="Carver A."/>
            <person name="Chen C."/>
            <person name="Cichocki N."/>
            <person name="Clum A."/>
            <person name="Culley D."/>
            <person name="Crous P.W."/>
            <person name="Fauchery L."/>
            <person name="Girlanda M."/>
            <person name="Hayes R.D."/>
            <person name="Keri Z."/>
            <person name="LaButti K."/>
            <person name="Lipzen A."/>
            <person name="Lombard V."/>
            <person name="Magnuson J."/>
            <person name="Maillard F."/>
            <person name="Murat C."/>
            <person name="Nolan M."/>
            <person name="Ohm R.A."/>
            <person name="Pangilinan J."/>
            <person name="Pereira M.F."/>
            <person name="Perotto S."/>
            <person name="Peter M."/>
            <person name="Pfister S."/>
            <person name="Riley R."/>
            <person name="Sitrit Y."/>
            <person name="Stielow J.B."/>
            <person name="Szollosi G."/>
            <person name="Zifcakova L."/>
            <person name="Stursova M."/>
            <person name="Spatafora J.W."/>
            <person name="Tedersoo L."/>
            <person name="Vaario L.M."/>
            <person name="Yamada A."/>
            <person name="Yan M."/>
            <person name="Wang P."/>
            <person name="Xu J."/>
            <person name="Bruns T."/>
            <person name="Baldrian P."/>
            <person name="Vilgalys R."/>
            <person name="Dunand C."/>
            <person name="Henrissat B."/>
            <person name="Grigoriev I.V."/>
            <person name="Hibbett D."/>
            <person name="Nagy L.G."/>
            <person name="Martin F.M."/>
        </authorList>
    </citation>
    <scope>NUCLEOTIDE SEQUENCE</scope>
    <source>
        <strain evidence="10">UP504</strain>
    </source>
</reference>
<keyword evidence="11" id="KW-1185">Reference proteome</keyword>
<keyword evidence="3" id="KW-0479">Metal-binding</keyword>
<evidence type="ECO:0000256" key="1">
    <source>
        <dbReference type="ARBA" id="ARBA00001946"/>
    </source>
</evidence>
<dbReference type="GO" id="GO:0017108">
    <property type="term" value="F:5'-flap endonuclease activity"/>
    <property type="evidence" value="ECO:0007669"/>
    <property type="project" value="TreeGrafter"/>
</dbReference>
<dbReference type="GO" id="GO:0005737">
    <property type="term" value="C:cytoplasm"/>
    <property type="evidence" value="ECO:0007669"/>
    <property type="project" value="TreeGrafter"/>
</dbReference>
<dbReference type="Gene3D" id="1.10.150.20">
    <property type="entry name" value="5' to 3' exonuclease, C-terminal subdomain"/>
    <property type="match status" value="1"/>
</dbReference>
<dbReference type="InterPro" id="IPR006084">
    <property type="entry name" value="XPG/Rad2"/>
</dbReference>
<organism evidence="10 11">
    <name type="scientific">Hydnum rufescens UP504</name>
    <dbReference type="NCBI Taxonomy" id="1448309"/>
    <lineage>
        <taxon>Eukaryota</taxon>
        <taxon>Fungi</taxon>
        <taxon>Dikarya</taxon>
        <taxon>Basidiomycota</taxon>
        <taxon>Agaricomycotina</taxon>
        <taxon>Agaricomycetes</taxon>
        <taxon>Cantharellales</taxon>
        <taxon>Hydnaceae</taxon>
        <taxon>Hydnum</taxon>
    </lineage>
</organism>
<evidence type="ECO:0000259" key="8">
    <source>
        <dbReference type="SMART" id="SM00484"/>
    </source>
</evidence>
<comment type="caution">
    <text evidence="10">The sequence shown here is derived from an EMBL/GenBank/DDBJ whole genome shotgun (WGS) entry which is preliminary data.</text>
</comment>
<gene>
    <name evidence="10" type="ORF">BS47DRAFT_1342863</name>
</gene>
<feature type="compositionally biased region" description="Low complexity" evidence="7">
    <location>
        <begin position="434"/>
        <end position="454"/>
    </location>
</feature>
<evidence type="ECO:0000259" key="9">
    <source>
        <dbReference type="SMART" id="SM00485"/>
    </source>
</evidence>
<dbReference type="AlphaFoldDB" id="A0A9P6B057"/>
<dbReference type="PANTHER" id="PTHR11081:SF9">
    <property type="entry name" value="FLAP ENDONUCLEASE 1"/>
    <property type="match status" value="1"/>
</dbReference>
<feature type="region of interest" description="Disordered" evidence="7">
    <location>
        <begin position="147"/>
        <end position="200"/>
    </location>
</feature>
<feature type="compositionally biased region" description="Polar residues" evidence="7">
    <location>
        <begin position="209"/>
        <end position="224"/>
    </location>
</feature>
<dbReference type="Gene3D" id="3.40.50.1010">
    <property type="entry name" value="5'-nuclease"/>
    <property type="match status" value="2"/>
</dbReference>
<evidence type="ECO:0000313" key="11">
    <source>
        <dbReference type="Proteomes" id="UP000886523"/>
    </source>
</evidence>
<evidence type="ECO:0008006" key="12">
    <source>
        <dbReference type="Google" id="ProtNLM"/>
    </source>
</evidence>
<dbReference type="GO" id="GO:0003677">
    <property type="term" value="F:DNA binding"/>
    <property type="evidence" value="ECO:0007669"/>
    <property type="project" value="InterPro"/>
</dbReference>
<dbReference type="SMART" id="SM00279">
    <property type="entry name" value="HhH2"/>
    <property type="match status" value="1"/>
</dbReference>
<comment type="cofactor">
    <cofactor evidence="1">
        <name>Mg(2+)</name>
        <dbReference type="ChEBI" id="CHEBI:18420"/>
    </cofactor>
</comment>
<evidence type="ECO:0000256" key="4">
    <source>
        <dbReference type="ARBA" id="ARBA00022759"/>
    </source>
</evidence>
<feature type="region of interest" description="Disordered" evidence="7">
    <location>
        <begin position="517"/>
        <end position="536"/>
    </location>
</feature>
<keyword evidence="6" id="KW-0460">Magnesium</keyword>
<dbReference type="SUPFAM" id="SSF47807">
    <property type="entry name" value="5' to 3' exonuclease, C-terminal subdomain"/>
    <property type="match status" value="1"/>
</dbReference>
<sequence length="600" mass="64659">MGVLGLTPFLRGSFPEVIRHLPDRLKSLDGKTIAIDATLVTQRLHFGNVPHEYRHILGWYRVLSELRDHGKNVICVFDGKERSQAKSSEVARRQAHRHLQSARAAIEQSRSQRLKNILDLVQKYDALPAPERAHAYDTLLQRLAGPSMTPMPMSPLTPTTLPSFVPRPSATRDDDANDIVETDGYKEPLPPPPFLPAARLSVNDDSAEPSITTSPDSMTQRQHQMTLEETQLLLSLSSLSSSASTALPASTTSASESVSESPSTSFQEALAKLHSLASRSEALMDAYQLRSTPPSEQMYDECKMMIEAMGVPWIEAPAPYEAEALASSLVINGIADYVASEDTDVLVYRAPLLRNITNRTSPLTLMSGPEICSRLGLSHSSFVDFAVLIGTDFSQRIKGLGPQRALKLIRSHHTIENILSQYTSVNGGPSSSSTATTTATATAPATATATATTTTKKFSLDPHTSLDQYLAQVSVARLVFTTLPPLPPSTSLVPKMPYNAQLIQDILDQYGLARLADSTDDNDSGGGGGGGDAEGSALVGDAVQSLEELFLQTDFFASRRGTGTDADRRLGEHASSSSSSSSRTLSHAFTSIFADNPHAS</sequence>
<dbReference type="Pfam" id="PF00752">
    <property type="entry name" value="XPG_N"/>
    <property type="match status" value="1"/>
</dbReference>
<dbReference type="InterPro" id="IPR008918">
    <property type="entry name" value="HhH2"/>
</dbReference>
<feature type="domain" description="XPG N-terminal" evidence="9">
    <location>
        <begin position="1"/>
        <end position="100"/>
    </location>
</feature>
<dbReference type="GO" id="GO:0046872">
    <property type="term" value="F:metal ion binding"/>
    <property type="evidence" value="ECO:0007669"/>
    <property type="project" value="UniProtKB-KW"/>
</dbReference>
<evidence type="ECO:0000256" key="6">
    <source>
        <dbReference type="ARBA" id="ARBA00022842"/>
    </source>
</evidence>
<name>A0A9P6B057_9AGAM</name>
<evidence type="ECO:0000256" key="2">
    <source>
        <dbReference type="ARBA" id="ARBA00022722"/>
    </source>
</evidence>
<dbReference type="PANTHER" id="PTHR11081">
    <property type="entry name" value="FLAP ENDONUCLEASE FAMILY MEMBER"/>
    <property type="match status" value="1"/>
</dbReference>
<keyword evidence="4" id="KW-0255">Endonuclease</keyword>
<feature type="compositionally biased region" description="Low complexity" evidence="7">
    <location>
        <begin position="147"/>
        <end position="163"/>
    </location>
</feature>
<dbReference type="SMART" id="SM00485">
    <property type="entry name" value="XPGN"/>
    <property type="match status" value="1"/>
</dbReference>